<evidence type="ECO:0000313" key="2">
    <source>
        <dbReference type="EMBL" id="CDR39993.1"/>
    </source>
</evidence>
<feature type="region of interest" description="Disordered" evidence="1">
    <location>
        <begin position="24"/>
        <end position="137"/>
    </location>
</feature>
<organism evidence="2">
    <name type="scientific">Rhodotorula toruloides</name>
    <name type="common">Yeast</name>
    <name type="synonym">Rhodosporidium toruloides</name>
    <dbReference type="NCBI Taxonomy" id="5286"/>
    <lineage>
        <taxon>Eukaryota</taxon>
        <taxon>Fungi</taxon>
        <taxon>Dikarya</taxon>
        <taxon>Basidiomycota</taxon>
        <taxon>Pucciniomycotina</taxon>
        <taxon>Microbotryomycetes</taxon>
        <taxon>Sporidiobolales</taxon>
        <taxon>Sporidiobolaceae</taxon>
        <taxon>Rhodotorula</taxon>
    </lineage>
</organism>
<feature type="compositionally biased region" description="Basic and acidic residues" evidence="1">
    <location>
        <begin position="249"/>
        <end position="260"/>
    </location>
</feature>
<feature type="region of interest" description="Disordered" evidence="1">
    <location>
        <begin position="150"/>
        <end position="169"/>
    </location>
</feature>
<reference evidence="2" key="1">
    <citation type="journal article" date="2014" name="Genome Announc.">
        <title>Draft genome sequence of Rhodosporidium toruloides CECT1137, an oleaginous yeast of biotechnological interest.</title>
        <authorList>
            <person name="Morin N."/>
            <person name="Calcas X."/>
            <person name="Devillers H."/>
            <person name="Durrens P."/>
            <person name="Sherman D.J."/>
            <person name="Nicaud J.-M."/>
            <person name="Neuveglise C."/>
        </authorList>
    </citation>
    <scope>NUCLEOTIDE SEQUENCE</scope>
    <source>
        <strain evidence="2">CECT1137</strain>
    </source>
</reference>
<feature type="compositionally biased region" description="Low complexity" evidence="1">
    <location>
        <begin position="99"/>
        <end position="117"/>
    </location>
</feature>
<proteinExistence type="predicted"/>
<evidence type="ECO:0000256" key="1">
    <source>
        <dbReference type="SAM" id="MobiDB-lite"/>
    </source>
</evidence>
<dbReference type="AlphaFoldDB" id="A0A061AR45"/>
<protein>
    <submittedName>
        <fullName evidence="2">RHTO0S04e12970g1_1</fullName>
    </submittedName>
</protein>
<dbReference type="OrthoDB" id="2555959at2759"/>
<dbReference type="EMBL" id="LK052939">
    <property type="protein sequence ID" value="CDR39993.1"/>
    <property type="molecule type" value="Genomic_DNA"/>
</dbReference>
<gene>
    <name evidence="2" type="ORF">RHTO0S_04e12970g</name>
</gene>
<feature type="region of interest" description="Disordered" evidence="1">
    <location>
        <begin position="228"/>
        <end position="260"/>
    </location>
</feature>
<accession>A0A061AR45</accession>
<sequence>MTALTATMKGPRCSACLLQLTRTRPYATHAPKGRPSPARPPANESTTTAPKSVKSPLTEMLDIFVPLTHAQKASIAHHGTPKQPRPPKKRPTPPPPSPTLSSSAAKTTFASATSPTSPHKPVQPPPAHAPKDNAGRSTSKDFRAVLDSVLPAEKAHPTPSPTSPKVEKKVEAESLPVAVARAKEKTVKERTIFESYLVIPAATRLKIWLAVGAFAALGLYVGDRLVPEEDDAPPEWAGRRAPPPVSRDAAGRDRVVEVGR</sequence>
<name>A0A061AR45_RHOTO</name>